<organism evidence="3 4">
    <name type="scientific">Branchiostoma lanceolatum</name>
    <name type="common">Common lancelet</name>
    <name type="synonym">Amphioxus lanceolatum</name>
    <dbReference type="NCBI Taxonomy" id="7740"/>
    <lineage>
        <taxon>Eukaryota</taxon>
        <taxon>Metazoa</taxon>
        <taxon>Chordata</taxon>
        <taxon>Cephalochordata</taxon>
        <taxon>Leptocardii</taxon>
        <taxon>Amphioxiformes</taxon>
        <taxon>Branchiostomatidae</taxon>
        <taxon>Branchiostoma</taxon>
    </lineage>
</organism>
<dbReference type="InterPro" id="IPR009689">
    <property type="entry name" value="DUF1280"/>
</dbReference>
<dbReference type="PANTHER" id="PTHR31424:SF6">
    <property type="match status" value="1"/>
</dbReference>
<dbReference type="PANTHER" id="PTHR31424">
    <property type="entry name" value="PROTEIN CBG23806"/>
    <property type="match status" value="1"/>
</dbReference>
<reference evidence="3" key="1">
    <citation type="submission" date="2022-01" db="EMBL/GenBank/DDBJ databases">
        <authorList>
            <person name="Braso-Vives M."/>
        </authorList>
    </citation>
    <scope>NUCLEOTIDE SEQUENCE</scope>
</reference>
<evidence type="ECO:0000313" key="3">
    <source>
        <dbReference type="EMBL" id="CAH1242301.1"/>
    </source>
</evidence>
<evidence type="ECO:0000256" key="2">
    <source>
        <dbReference type="SAM" id="MobiDB-lite"/>
    </source>
</evidence>
<dbReference type="Proteomes" id="UP000838412">
    <property type="component" value="Chromosome 12"/>
</dbReference>
<proteinExistence type="predicted"/>
<evidence type="ECO:0000256" key="1">
    <source>
        <dbReference type="SAM" id="Coils"/>
    </source>
</evidence>
<evidence type="ECO:0000313" key="4">
    <source>
        <dbReference type="Proteomes" id="UP000838412"/>
    </source>
</evidence>
<gene>
    <name evidence="3" type="primary">Hypp6555</name>
    <name evidence="3" type="ORF">BLAG_LOCUS5605</name>
</gene>
<dbReference type="AlphaFoldDB" id="A0A8J9YV58"/>
<feature type="region of interest" description="Disordered" evidence="2">
    <location>
        <begin position="248"/>
        <end position="268"/>
    </location>
</feature>
<feature type="coiled-coil region" evidence="1">
    <location>
        <begin position="657"/>
        <end position="684"/>
    </location>
</feature>
<keyword evidence="1" id="KW-0175">Coiled coil</keyword>
<keyword evidence="4" id="KW-1185">Reference proteome</keyword>
<protein>
    <submittedName>
        <fullName evidence="3">Hypp6555 protein</fullName>
    </submittedName>
</protein>
<accession>A0A8J9YV58</accession>
<sequence>MSQLSLSTHIENLRKLCRLCGFKLQNGSAKQRNISTLLCIDYKDNIKETFGLDVSTDQSHRHPSYFCDKCRKKSSNSKYAGGRAKCCEWPNQCLSDCFVCARAEAIHKGGRPKKGGSSRTRKGEDAAVFDKPTSSCVFETVFKCTRCLNTVQSCELSRHNCESSPTGSVCPTPRVPLSTITPNAPVHQPPPTVNDVSDAIRTVAKLVKTTNHTEPLREWEESILTPLVKRKMAASNSQAITCRTGGQPLHFVHVPKPRKSASEATPATNRKRVKLMQGVRGKASGGDSASLMQAELRLHPREELQRMLHKLHLDQVRIPTGHLLAAKVDIGMNWSQCRDLRRWLKKYNVGVESEARSRKVAADLLSEIDVKAENLPFSVKGAGKEHSTVKLLPCAYVTSLQDAIHDNLESSLTWHGGKIPRDEIWIKVGGDHGGGSFKFTFQVLNKESPNSKKKTTVICVFNAKDNRENLQLAIGRYAQEIKALQDSKWRCKDGEDFKIRIFAAGDYALLCLWYGLSGACACYPCLWCDITKEEMADPDDRRIRMPQRTLETLQTYHNLFVAEGQGKIKLAKKYHNVISPVMFAVPVDQVVVPGLHISLGIYVKLFKLLENELHDMDLKLQSYLDSVLDEGDVTKEALLTDPHMGKFKAWVDAIDQARELDEKADALEDKIEEQEDQLAWLAFEEETDDEDDDEDNQLQAIFNDASEMIEGMVQKMESFRTKAVKLREKSSVKMGQGPLTSELDDVLKEFRVERQAYHSKSFIGNHVNTMLKDEAICKLTGRVETTIGAIIQKYEDMPVCLVPQSTRTARKYRELFLLFAKCHRAYSQAGPMDQPAINELAQSIKDFMAAYRRNVPNGTIPMKFHMMEDHVVPCIRKWGFGLGFMAEQGIEQVHSLFNSLATSINSIPDPVARIKSLLKTHLIGVSPDHVGGVPKPVARKKNT</sequence>
<dbReference type="EMBL" id="OV696697">
    <property type="protein sequence ID" value="CAH1242301.1"/>
    <property type="molecule type" value="Genomic_DNA"/>
</dbReference>
<dbReference type="OrthoDB" id="10032694at2759"/>
<name>A0A8J9YV58_BRALA</name>
<dbReference type="Pfam" id="PF06918">
    <property type="entry name" value="DUF1280"/>
    <property type="match status" value="1"/>
</dbReference>